<reference evidence="1 2" key="1">
    <citation type="submission" date="2016-05" db="EMBL/GenBank/DDBJ databases">
        <title>Non-Contiguous Finished Genome Sequence of Streptomyces parvulus 2297 Integrated Site-Specifically with Actinophage R4.</title>
        <authorList>
            <person name="Nishizawa T."/>
            <person name="Miura T."/>
            <person name="Harada C."/>
            <person name="Guo Y."/>
            <person name="Narisawa K."/>
            <person name="Ohta H."/>
            <person name="Takahashi H."/>
            <person name="Shirai M."/>
        </authorList>
    </citation>
    <scope>NUCLEOTIDE SEQUENCE [LARGE SCALE GENOMIC DNA]</scope>
    <source>
        <strain evidence="1 2">2297</strain>
    </source>
</reference>
<sequence length="128" mass="14471">MATLTLHAAGPIDADTAWRRYARLDEWASWAPHIRRVHARRRSLAPGLTGRVESVTGLKVPFRVDAVDDERRAWSWRVRVGPVRLRLHHQVHARDGGCSTDLTLNGPGLVLAAYAPLARFALRRLVRR</sequence>
<evidence type="ECO:0000313" key="2">
    <source>
        <dbReference type="Proteomes" id="UP000078468"/>
    </source>
</evidence>
<dbReference type="Proteomes" id="UP000078468">
    <property type="component" value="Chromosome"/>
</dbReference>
<dbReference type="RefSeq" id="WP_064726383.1">
    <property type="nucleotide sequence ID" value="NZ_BMRX01000003.1"/>
</dbReference>
<organism evidence="1 2">
    <name type="scientific">Streptomyces parvulus</name>
    <dbReference type="NCBI Taxonomy" id="146923"/>
    <lineage>
        <taxon>Bacteria</taxon>
        <taxon>Bacillati</taxon>
        <taxon>Actinomycetota</taxon>
        <taxon>Actinomycetes</taxon>
        <taxon>Kitasatosporales</taxon>
        <taxon>Streptomycetaceae</taxon>
        <taxon>Streptomyces</taxon>
    </lineage>
</organism>
<dbReference type="AlphaFoldDB" id="A0A191UTH5"/>
<dbReference type="Pfam" id="PF10604">
    <property type="entry name" value="Polyketide_cyc2"/>
    <property type="match status" value="1"/>
</dbReference>
<accession>A0A191UTH5</accession>
<dbReference type="InterPro" id="IPR019587">
    <property type="entry name" value="Polyketide_cyclase/dehydratase"/>
</dbReference>
<dbReference type="KEGG" id="spav:Spa2297_02790"/>
<dbReference type="EMBL" id="CP015866">
    <property type="protein sequence ID" value="ANJ06003.1"/>
    <property type="molecule type" value="Genomic_DNA"/>
</dbReference>
<gene>
    <name evidence="1" type="ORF">Spa2297_02790</name>
</gene>
<dbReference type="Gene3D" id="3.30.530.20">
    <property type="match status" value="1"/>
</dbReference>
<dbReference type="GeneID" id="91303795"/>
<protein>
    <submittedName>
        <fullName evidence="1">Uncharacterized protein</fullName>
    </submittedName>
</protein>
<name>A0A191UTH5_9ACTN</name>
<dbReference type="InterPro" id="IPR023393">
    <property type="entry name" value="START-like_dom_sf"/>
</dbReference>
<dbReference type="SUPFAM" id="SSF55961">
    <property type="entry name" value="Bet v1-like"/>
    <property type="match status" value="1"/>
</dbReference>
<proteinExistence type="predicted"/>
<evidence type="ECO:0000313" key="1">
    <source>
        <dbReference type="EMBL" id="ANJ06003.1"/>
    </source>
</evidence>